<feature type="domain" description="Mannitol dehydrogenase C-terminal" evidence="4">
    <location>
        <begin position="238"/>
        <end position="338"/>
    </location>
</feature>
<dbReference type="Proteomes" id="UP001156702">
    <property type="component" value="Unassembled WGS sequence"/>
</dbReference>
<name>A0ABQ5ZDI0_9HYPH</name>
<dbReference type="PANTHER" id="PTHR30524">
    <property type="entry name" value="MANNITOL-1-PHOSPHATE 5-DEHYDROGENASE"/>
    <property type="match status" value="1"/>
</dbReference>
<reference evidence="6" key="1">
    <citation type="journal article" date="2019" name="Int. J. Syst. Evol. Microbiol.">
        <title>The Global Catalogue of Microorganisms (GCM) 10K type strain sequencing project: providing services to taxonomists for standard genome sequencing and annotation.</title>
        <authorList>
            <consortium name="The Broad Institute Genomics Platform"/>
            <consortium name="The Broad Institute Genome Sequencing Center for Infectious Disease"/>
            <person name="Wu L."/>
            <person name="Ma J."/>
        </authorList>
    </citation>
    <scope>NUCLEOTIDE SEQUENCE [LARGE SCALE GENOMIC DNA]</scope>
    <source>
        <strain evidence="6">NBRC 102122</strain>
    </source>
</reference>
<keyword evidence="6" id="KW-1185">Reference proteome</keyword>
<dbReference type="Gene3D" id="3.40.50.720">
    <property type="entry name" value="NAD(P)-binding Rossmann-like Domain"/>
    <property type="match status" value="1"/>
</dbReference>
<dbReference type="InterPro" id="IPR013118">
    <property type="entry name" value="Mannitol_DH_C"/>
</dbReference>
<keyword evidence="1" id="KW-0560">Oxidoreductase</keyword>
<dbReference type="InterPro" id="IPR013131">
    <property type="entry name" value="Mannitol_DH_N"/>
</dbReference>
<evidence type="ECO:0000313" key="6">
    <source>
        <dbReference type="Proteomes" id="UP001156702"/>
    </source>
</evidence>
<dbReference type="EMBL" id="BSOP01000016">
    <property type="protein sequence ID" value="GLR50738.1"/>
    <property type="molecule type" value="Genomic_DNA"/>
</dbReference>
<dbReference type="RefSeq" id="WP_244770767.1">
    <property type="nucleotide sequence ID" value="NZ_BSOP01000016.1"/>
</dbReference>
<gene>
    <name evidence="5" type="ORF">GCM10007923_19460</name>
</gene>
<evidence type="ECO:0000256" key="1">
    <source>
        <dbReference type="ARBA" id="ARBA00023002"/>
    </source>
</evidence>
<proteinExistence type="predicted"/>
<dbReference type="SUPFAM" id="SSF48179">
    <property type="entry name" value="6-phosphogluconate dehydrogenase C-terminal domain-like"/>
    <property type="match status" value="1"/>
</dbReference>
<dbReference type="Pfam" id="PF01232">
    <property type="entry name" value="Mannitol_dh"/>
    <property type="match status" value="1"/>
</dbReference>
<dbReference type="PANTHER" id="PTHR30524:SF0">
    <property type="entry name" value="ALTRONATE OXIDOREDUCTASE-RELATED"/>
    <property type="match status" value="1"/>
</dbReference>
<feature type="domain" description="Mannitol dehydrogenase N-terminal" evidence="3">
    <location>
        <begin position="5"/>
        <end position="221"/>
    </location>
</feature>
<dbReference type="Gene3D" id="1.10.1040.10">
    <property type="entry name" value="N-(1-d-carboxylethyl)-l-norvaline Dehydrogenase, domain 2"/>
    <property type="match status" value="1"/>
</dbReference>
<protein>
    <submittedName>
        <fullName evidence="5">D-mannonate oxidoreductase</fullName>
    </submittedName>
</protein>
<evidence type="ECO:0000256" key="2">
    <source>
        <dbReference type="ARBA" id="ARBA00023027"/>
    </source>
</evidence>
<comment type="caution">
    <text evidence="5">The sequence shown here is derived from an EMBL/GenBank/DDBJ whole genome shotgun (WGS) entry which is preliminary data.</text>
</comment>
<evidence type="ECO:0000259" key="3">
    <source>
        <dbReference type="Pfam" id="PF01232"/>
    </source>
</evidence>
<sequence length="368" mass="39890">MGTPILQFGTSRFLQAHADLFIGEALERGEALGRITVVQTTGAPERAGRLAALAAPGGYPVIVRGRKDGRAIDCEQQVTSVARALSAANDWDAVRQVFREEAEVVLSNTGDTGYAAGPDDLAGAVPASFPGKLLALLHDRFSANRRGLTLLPCELVSRNGDVLKRLILDLQADRYPESDFRSWLCGSVIWGNTLVDRIVSEPLEPAGAIAEPYAFWAIENQPGLTAPCSHPAILLVDDLTPHEKLKLHILNLGHTVLADIWMTENRPAEETVRAILGDAGVRQRLLAIYSEEVVPGFADRGFGREAEAYVAATLERFDNPFLEHRLSDIASHHAEKRVRRIGDFMAWTPGVPMPMLTAIAGAVPVKSG</sequence>
<dbReference type="InterPro" id="IPR013328">
    <property type="entry name" value="6PGD_dom2"/>
</dbReference>
<dbReference type="Pfam" id="PF08125">
    <property type="entry name" value="Mannitol_dh_C"/>
    <property type="match status" value="1"/>
</dbReference>
<dbReference type="InterPro" id="IPR036291">
    <property type="entry name" value="NAD(P)-bd_dom_sf"/>
</dbReference>
<dbReference type="SUPFAM" id="SSF51735">
    <property type="entry name" value="NAD(P)-binding Rossmann-fold domains"/>
    <property type="match status" value="1"/>
</dbReference>
<keyword evidence="2" id="KW-0520">NAD</keyword>
<evidence type="ECO:0000259" key="4">
    <source>
        <dbReference type="Pfam" id="PF08125"/>
    </source>
</evidence>
<accession>A0ABQ5ZDI0</accession>
<evidence type="ECO:0000313" key="5">
    <source>
        <dbReference type="EMBL" id="GLR50738.1"/>
    </source>
</evidence>
<organism evidence="5 6">
    <name type="scientific">Shinella yambaruensis</name>
    <dbReference type="NCBI Taxonomy" id="415996"/>
    <lineage>
        <taxon>Bacteria</taxon>
        <taxon>Pseudomonadati</taxon>
        <taxon>Pseudomonadota</taxon>
        <taxon>Alphaproteobacteria</taxon>
        <taxon>Hyphomicrobiales</taxon>
        <taxon>Rhizobiaceae</taxon>
        <taxon>Shinella</taxon>
    </lineage>
</organism>
<dbReference type="InterPro" id="IPR008927">
    <property type="entry name" value="6-PGluconate_DH-like_C_sf"/>
</dbReference>